<organism evidence="2 3">
    <name type="scientific">Microbulbifer flavimaris</name>
    <dbReference type="NCBI Taxonomy" id="1781068"/>
    <lineage>
        <taxon>Bacteria</taxon>
        <taxon>Pseudomonadati</taxon>
        <taxon>Pseudomonadota</taxon>
        <taxon>Gammaproteobacteria</taxon>
        <taxon>Cellvibrionales</taxon>
        <taxon>Microbulbiferaceae</taxon>
        <taxon>Microbulbifer</taxon>
    </lineage>
</organism>
<comment type="caution">
    <text evidence="2">The sequence shown here is derived from an EMBL/GenBank/DDBJ whole genome shotgun (WGS) entry which is preliminary data.</text>
</comment>
<evidence type="ECO:0000313" key="2">
    <source>
        <dbReference type="EMBL" id="PCO06027.1"/>
    </source>
</evidence>
<feature type="transmembrane region" description="Helical" evidence="1">
    <location>
        <begin position="6"/>
        <end position="28"/>
    </location>
</feature>
<keyword evidence="1" id="KW-0472">Membrane</keyword>
<name>A0ABX4I0U4_9GAMM</name>
<feature type="transmembrane region" description="Helical" evidence="1">
    <location>
        <begin position="40"/>
        <end position="62"/>
    </location>
</feature>
<evidence type="ECO:0000256" key="1">
    <source>
        <dbReference type="SAM" id="Phobius"/>
    </source>
</evidence>
<keyword evidence="3" id="KW-1185">Reference proteome</keyword>
<dbReference type="EMBL" id="LRFG02000002">
    <property type="protein sequence ID" value="PCO06027.1"/>
    <property type="molecule type" value="Genomic_DNA"/>
</dbReference>
<dbReference type="RefSeq" id="WP_067083692.1">
    <property type="nucleotide sequence ID" value="NZ_LRFG02000002.1"/>
</dbReference>
<keyword evidence="1" id="KW-1133">Transmembrane helix</keyword>
<proteinExistence type="predicted"/>
<gene>
    <name evidence="2" type="ORF">AWR36_008525</name>
</gene>
<protein>
    <submittedName>
        <fullName evidence="2">Uncharacterized protein</fullName>
    </submittedName>
</protein>
<accession>A0ABX4I0U4</accession>
<dbReference type="Proteomes" id="UP000218427">
    <property type="component" value="Unassembled WGS sequence"/>
</dbReference>
<keyword evidence="1" id="KW-0812">Transmembrane</keyword>
<reference evidence="2" key="1">
    <citation type="submission" date="2017-08" db="EMBL/GenBank/DDBJ databases">
        <title>Microbulbifer marisrubri sp. nov., a halophilic alphaproteobacterium isolated from marine sediment of the Yellow Sea, China.</title>
        <authorList>
            <person name="Zhang G."/>
            <person name="Xiong Q."/>
        </authorList>
    </citation>
    <scope>NUCLEOTIDE SEQUENCE [LARGE SCALE GENOMIC DNA]</scope>
    <source>
        <strain evidence="2">WRN-8</strain>
    </source>
</reference>
<feature type="transmembrane region" description="Helical" evidence="1">
    <location>
        <begin position="74"/>
        <end position="95"/>
    </location>
</feature>
<evidence type="ECO:0000313" key="3">
    <source>
        <dbReference type="Proteomes" id="UP000218427"/>
    </source>
</evidence>
<sequence length="112" mass="12352">MIIEIFKTIAIGAPVVFVTAYAYVHLLLCIAKFSAGIVKLVLSMVVYLASCPLFVAPLIFLVDDARFAIKESTWAFGYVVAGYAAIAAPGFYYLAKIKIQELQRAGYFLPEY</sequence>